<dbReference type="Proteomes" id="UP000198341">
    <property type="component" value="Chromosome 15"/>
</dbReference>
<dbReference type="Pfam" id="PF12569">
    <property type="entry name" value="NatA_aux_su"/>
    <property type="match status" value="1"/>
</dbReference>
<protein>
    <submittedName>
        <fullName evidence="5">N-alpha-acetyltransferase 15, NatA auxiliary subunit</fullName>
    </submittedName>
</protein>
<dbReference type="InterPro" id="IPR019734">
    <property type="entry name" value="TPR_rpt"/>
</dbReference>
<dbReference type="PANTHER" id="PTHR22767:SF2">
    <property type="entry name" value="N(ALPHA)-ACETYLTRANSFERASE 15_16, ISOFORM A"/>
    <property type="match status" value="1"/>
</dbReference>
<feature type="compositionally biased region" description="Low complexity" evidence="4">
    <location>
        <begin position="747"/>
        <end position="763"/>
    </location>
</feature>
<keyword evidence="2 3" id="KW-0802">TPR repeat</keyword>
<keyword evidence="6" id="KW-1185">Reference proteome</keyword>
<feature type="repeat" description="TPR" evidence="3">
    <location>
        <begin position="132"/>
        <end position="165"/>
    </location>
</feature>
<feature type="region of interest" description="Disordered" evidence="4">
    <location>
        <begin position="694"/>
        <end position="716"/>
    </location>
</feature>
<dbReference type="KEGG" id="bpg:Bathy15g02010"/>
<feature type="region of interest" description="Disordered" evidence="4">
    <location>
        <begin position="731"/>
        <end position="763"/>
    </location>
</feature>
<gene>
    <name evidence="5" type="ordered locus">Bathy15g02010</name>
</gene>
<dbReference type="EMBL" id="FO082264">
    <property type="protein sequence ID" value="CCO19907.1"/>
    <property type="molecule type" value="Genomic_DNA"/>
</dbReference>
<organism evidence="5 6">
    <name type="scientific">Bathycoccus prasinos</name>
    <dbReference type="NCBI Taxonomy" id="41875"/>
    <lineage>
        <taxon>Eukaryota</taxon>
        <taxon>Viridiplantae</taxon>
        <taxon>Chlorophyta</taxon>
        <taxon>Mamiellophyceae</taxon>
        <taxon>Mamiellales</taxon>
        <taxon>Bathycoccaceae</taxon>
        <taxon>Bathycoccus</taxon>
    </lineage>
</organism>
<accession>K8ENY5</accession>
<dbReference type="InterPro" id="IPR021183">
    <property type="entry name" value="NatA_aux_su"/>
</dbReference>
<evidence type="ECO:0000256" key="3">
    <source>
        <dbReference type="PROSITE-ProRule" id="PRU00339"/>
    </source>
</evidence>
<dbReference type="AlphaFoldDB" id="K8ENY5"/>
<feature type="region of interest" description="Disordered" evidence="4">
    <location>
        <begin position="1"/>
        <end position="52"/>
    </location>
</feature>
<feature type="compositionally biased region" description="Low complexity" evidence="4">
    <location>
        <begin position="10"/>
        <end position="24"/>
    </location>
</feature>
<evidence type="ECO:0000313" key="5">
    <source>
        <dbReference type="EMBL" id="CCO19907.1"/>
    </source>
</evidence>
<dbReference type="eggNOG" id="KOG1156">
    <property type="taxonomic scope" value="Eukaryota"/>
</dbReference>
<proteinExistence type="predicted"/>
<dbReference type="InterPro" id="IPR013105">
    <property type="entry name" value="TPR_2"/>
</dbReference>
<dbReference type="GeneID" id="19011604"/>
<sequence>MASGKKKKASSSSSSSSKSATHSAGGKGEKKSSNTEVHAASETNSGGAIQLPRKEGDLFNDALIAYEHRKFKDALHAIEKILKKFPNHGETLCMKGLIVRHCELKPNETEEERKKKAHEFVSQGVKNNIFSHVCWHVYGLLHKADRNYKEASKCYSQALKIDPNNFLVVRDLAQAHLMLREMDEYVDARRKLFELKMGQPGSSDRANQIVIGLFMSEKWEECLEMLNEFEKFDTMDRTRRNGELLAKKKEIPEPTYEDTFQESEILLFRAVVLEKMGKVDECVELLEKNEKKIVDDAARLTQLCRLKIAKGDATAAREIAENDLVNRMPDNEKYHELMHKSMNTKVSLMEPPMKRSEEDIAKLKTLYDALQKKHAKSSVCKRYPLQIVNDSSEFESLLAEYIQKPLRKGVPSLFADISSLYGGIHDEEKSIGKVLKAAADSLKKSGKFPSSSDNKDDVLEAKPKETHRYALNLLAMHYAKIGKIDEALKCIDEAIEAKDENDGDNDGEQEKVLEFHLNKSRFLKRAGDLEGAYEESEIARNMDLADRYINSVSVKRAFQCGKFREAERLGTLFTRDAENYKTNLFDMQCNWYAYEAGHSHEKFEKNTGRALKYYREIRTHCEQIIEDQIDFHRYCVNVKRTLRSFMDTLKMCDDIYASAWFKKAARRAILICVDMHDDPLEAKKERVEAKLSKLDQEERKKERQKTRKEEEKKEKEVESFEKLLADDLKRARETKAKRTGKPVSGENSSNTTTTNNNKDSNNSSAIEKEYLEEKYGAKAFAQASKDPMEEALSFMNPLLMSAKNDEDVNVQSLVFLVHFKRQKWVLATKALRKMAKCAPKNPLTHRCVDSLSRAIESIENEIEKQVVQSTISSLNVDKVNVQCKTLVDAAHLSVMKNNFEKALLGAVDPRKTSWKECRDALEVFERAGNATFYEQFHKACTSAFPSKSNKSKEHPSVISAAFARVGVEDSVRSAPFL</sequence>
<dbReference type="PIRSF" id="PIRSF000422">
    <property type="entry name" value="N-terminal-AcTrfase-A_aux_su"/>
    <property type="match status" value="1"/>
</dbReference>
<dbReference type="Gene3D" id="1.25.40.1040">
    <property type="match status" value="1"/>
</dbReference>
<dbReference type="SUPFAM" id="SSF48452">
    <property type="entry name" value="TPR-like"/>
    <property type="match status" value="2"/>
</dbReference>
<dbReference type="PANTHER" id="PTHR22767">
    <property type="entry name" value="N-TERMINAL ACETYLTRANSFERASE-RELATED"/>
    <property type="match status" value="1"/>
</dbReference>
<dbReference type="GO" id="GO:0005737">
    <property type="term" value="C:cytoplasm"/>
    <property type="evidence" value="ECO:0007669"/>
    <property type="project" value="TreeGrafter"/>
</dbReference>
<reference evidence="5 6" key="1">
    <citation type="submission" date="2011-10" db="EMBL/GenBank/DDBJ databases">
        <authorList>
            <person name="Genoscope - CEA"/>
        </authorList>
    </citation>
    <scope>NUCLEOTIDE SEQUENCE [LARGE SCALE GENOMIC DNA]</scope>
    <source>
        <strain evidence="5 6">RCC 1105</strain>
    </source>
</reference>
<evidence type="ECO:0000313" key="6">
    <source>
        <dbReference type="Proteomes" id="UP000198341"/>
    </source>
</evidence>
<dbReference type="Pfam" id="PF07719">
    <property type="entry name" value="TPR_2"/>
    <property type="match status" value="1"/>
</dbReference>
<keyword evidence="1" id="KW-0677">Repeat</keyword>
<evidence type="ECO:0000256" key="2">
    <source>
        <dbReference type="ARBA" id="ARBA00022803"/>
    </source>
</evidence>
<name>K8ENY5_9CHLO</name>
<dbReference type="InterPro" id="IPR011990">
    <property type="entry name" value="TPR-like_helical_dom_sf"/>
</dbReference>
<feature type="repeat" description="TPR" evidence="3">
    <location>
        <begin position="468"/>
        <end position="501"/>
    </location>
</feature>
<dbReference type="Gene3D" id="1.25.40.1010">
    <property type="match status" value="1"/>
</dbReference>
<dbReference type="PROSITE" id="PS50005">
    <property type="entry name" value="TPR"/>
    <property type="match status" value="2"/>
</dbReference>
<dbReference type="SMART" id="SM00028">
    <property type="entry name" value="TPR"/>
    <property type="match status" value="4"/>
</dbReference>
<evidence type="ECO:0000256" key="1">
    <source>
        <dbReference type="ARBA" id="ARBA00022737"/>
    </source>
</evidence>
<dbReference type="OrthoDB" id="10263032at2759"/>
<dbReference type="STRING" id="41875.K8ENY5"/>
<evidence type="ECO:0000256" key="4">
    <source>
        <dbReference type="SAM" id="MobiDB-lite"/>
    </source>
</evidence>
<dbReference type="RefSeq" id="XP_007508821.1">
    <property type="nucleotide sequence ID" value="XM_007508759.1"/>
</dbReference>